<evidence type="ECO:0000313" key="2">
    <source>
        <dbReference type="Proteomes" id="UP001161247"/>
    </source>
</evidence>
<proteinExistence type="predicted"/>
<dbReference type="Proteomes" id="UP001161247">
    <property type="component" value="Chromosome 3"/>
</dbReference>
<dbReference type="AlphaFoldDB" id="A0AAV1CU51"/>
<evidence type="ECO:0000313" key="1">
    <source>
        <dbReference type="EMBL" id="CAI9098520.1"/>
    </source>
</evidence>
<protein>
    <submittedName>
        <fullName evidence="1">OLC1v1035185C1</fullName>
    </submittedName>
</protein>
<name>A0AAV1CU51_OLDCO</name>
<gene>
    <name evidence="1" type="ORF">OLC1_LOCUS8705</name>
</gene>
<reference evidence="1" key="1">
    <citation type="submission" date="2023-03" db="EMBL/GenBank/DDBJ databases">
        <authorList>
            <person name="Julca I."/>
        </authorList>
    </citation>
    <scope>NUCLEOTIDE SEQUENCE</scope>
</reference>
<keyword evidence="2" id="KW-1185">Reference proteome</keyword>
<organism evidence="1 2">
    <name type="scientific">Oldenlandia corymbosa var. corymbosa</name>
    <dbReference type="NCBI Taxonomy" id="529605"/>
    <lineage>
        <taxon>Eukaryota</taxon>
        <taxon>Viridiplantae</taxon>
        <taxon>Streptophyta</taxon>
        <taxon>Embryophyta</taxon>
        <taxon>Tracheophyta</taxon>
        <taxon>Spermatophyta</taxon>
        <taxon>Magnoliopsida</taxon>
        <taxon>eudicotyledons</taxon>
        <taxon>Gunneridae</taxon>
        <taxon>Pentapetalae</taxon>
        <taxon>asterids</taxon>
        <taxon>lamiids</taxon>
        <taxon>Gentianales</taxon>
        <taxon>Rubiaceae</taxon>
        <taxon>Rubioideae</taxon>
        <taxon>Spermacoceae</taxon>
        <taxon>Hedyotis-Oldenlandia complex</taxon>
        <taxon>Oldenlandia</taxon>
    </lineage>
</organism>
<sequence length="137" mass="15279">MSGLTAKEKNDTLVDVQDNSNLVSNCLVVKAVPKPGKDADKESPLPKLKQIFDPTNADLRKKAAIDEIQMKDNNSGEQQQLVVFESILHENAIMESASEHMRKECNPDKGLLADVEACMPEKVDAKKQRIIENMENF</sequence>
<dbReference type="EMBL" id="OX459120">
    <property type="protein sequence ID" value="CAI9098520.1"/>
    <property type="molecule type" value="Genomic_DNA"/>
</dbReference>
<accession>A0AAV1CU51</accession>